<dbReference type="EMBL" id="VHIQ01000001">
    <property type="protein sequence ID" value="TPV36011.1"/>
    <property type="molecule type" value="Genomic_DNA"/>
</dbReference>
<reference evidence="1 2" key="1">
    <citation type="submission" date="2019-06" db="EMBL/GenBank/DDBJ databases">
        <title>Flavobacteriaceae Paucihalobacterium erythroidium CWB-1, complete genome.</title>
        <authorList>
            <person name="Wu S."/>
        </authorList>
    </citation>
    <scope>NUCLEOTIDE SEQUENCE [LARGE SCALE GENOMIC DNA]</scope>
    <source>
        <strain evidence="1 2">CWB-1</strain>
    </source>
</reference>
<evidence type="ECO:0000313" key="2">
    <source>
        <dbReference type="Proteomes" id="UP000317332"/>
    </source>
</evidence>
<dbReference type="Proteomes" id="UP000317332">
    <property type="component" value="Unassembled WGS sequence"/>
</dbReference>
<sequence>MIAQPIARNLLGYRIPIIKTTDMNKFHSTVSLSQLQQLKNGVPVSWSDATIFRHNRYNVAEEGDFDDVFERLADGKFDYTCFGANEVRSVFKSRASKYKTLTQDENTMFFYPFPLVFYVNPQMPDLAKRIEFGLSKITESGVLDTIFNSYYANIVEELGLQNRNVILLENPLIPQEFSHLKPNLTDF</sequence>
<keyword evidence="2" id="KW-1185">Reference proteome</keyword>
<comment type="caution">
    <text evidence="1">The sequence shown here is derived from an EMBL/GenBank/DDBJ whole genome shotgun (WGS) entry which is preliminary data.</text>
</comment>
<dbReference type="OrthoDB" id="6382787at2"/>
<accession>A0A506PQT7</accession>
<name>A0A506PQT7_9FLAO</name>
<dbReference type="AlphaFoldDB" id="A0A506PQT7"/>
<protein>
    <submittedName>
        <fullName evidence="1">Amino acid ABC transporter substrate-binding protein</fullName>
    </submittedName>
</protein>
<proteinExistence type="predicted"/>
<evidence type="ECO:0000313" key="1">
    <source>
        <dbReference type="EMBL" id="TPV36011.1"/>
    </source>
</evidence>
<dbReference type="Gene3D" id="3.40.190.10">
    <property type="entry name" value="Periplasmic binding protein-like II"/>
    <property type="match status" value="2"/>
</dbReference>
<organism evidence="1 2">
    <name type="scientific">Paucihalobacter ruber</name>
    <dbReference type="NCBI Taxonomy" id="2567861"/>
    <lineage>
        <taxon>Bacteria</taxon>
        <taxon>Pseudomonadati</taxon>
        <taxon>Bacteroidota</taxon>
        <taxon>Flavobacteriia</taxon>
        <taxon>Flavobacteriales</taxon>
        <taxon>Flavobacteriaceae</taxon>
        <taxon>Paucihalobacter</taxon>
    </lineage>
</organism>
<dbReference type="SUPFAM" id="SSF53850">
    <property type="entry name" value="Periplasmic binding protein-like II"/>
    <property type="match status" value="1"/>
</dbReference>
<gene>
    <name evidence="1" type="ORF">FJ651_01380</name>
</gene>